<dbReference type="Proteomes" id="UP000435138">
    <property type="component" value="Unassembled WGS sequence"/>
</dbReference>
<reference evidence="1 2" key="1">
    <citation type="submission" date="2019-11" db="EMBL/GenBank/DDBJ databases">
        <title>Genome analysis of Rhizobacterium cereale a novel genus and species isolated from maize roots in North Spain.</title>
        <authorList>
            <person name="Menendez E."/>
            <person name="Flores-Felix J.D."/>
            <person name="Ramirez-Bahena M.-H."/>
            <person name="Igual J.M."/>
            <person name="Garcia-Fraile P."/>
            <person name="Peix A."/>
            <person name="Velazquez E."/>
        </authorList>
    </citation>
    <scope>NUCLEOTIDE SEQUENCE [LARGE SCALE GENOMIC DNA]</scope>
    <source>
        <strain evidence="1 2">RZME27</strain>
    </source>
</reference>
<dbReference type="EMBL" id="WIXI01000025">
    <property type="protein sequence ID" value="MQY45190.1"/>
    <property type="molecule type" value="Genomic_DNA"/>
</dbReference>
<comment type="caution">
    <text evidence="1">The sequence shown here is derived from an EMBL/GenBank/DDBJ whole genome shotgun (WGS) entry which is preliminary data.</text>
</comment>
<keyword evidence="2" id="KW-1185">Reference proteome</keyword>
<dbReference type="RefSeq" id="WP_153352747.1">
    <property type="nucleotide sequence ID" value="NZ_JAYKOO010000019.1"/>
</dbReference>
<dbReference type="AlphaFoldDB" id="A0A6A8A6E3"/>
<accession>A0A6A8A6E3</accession>
<dbReference type="InterPro" id="IPR017136">
    <property type="entry name" value="UCP037205"/>
</dbReference>
<gene>
    <name evidence="1" type="ORF">GAO09_03800</name>
</gene>
<name>A0A6A8A6E3_9HYPH</name>
<evidence type="ECO:0000313" key="2">
    <source>
        <dbReference type="Proteomes" id="UP000435138"/>
    </source>
</evidence>
<sequence length="32" mass="3609">MPKHVKTADLPAKLYIACGLPFTLRRKWASVP</sequence>
<evidence type="ECO:0000313" key="1">
    <source>
        <dbReference type="EMBL" id="MQY45190.1"/>
    </source>
</evidence>
<proteinExistence type="predicted"/>
<organism evidence="1 2">
    <name type="scientific">Endobacterium cereale</name>
    <dbReference type="NCBI Taxonomy" id="2663029"/>
    <lineage>
        <taxon>Bacteria</taxon>
        <taxon>Pseudomonadati</taxon>
        <taxon>Pseudomonadota</taxon>
        <taxon>Alphaproteobacteria</taxon>
        <taxon>Hyphomicrobiales</taxon>
        <taxon>Rhizobiaceae</taxon>
        <taxon>Endobacterium</taxon>
    </lineage>
</organism>
<protein>
    <submittedName>
        <fullName evidence="1">DUF2256 domain-containing protein</fullName>
    </submittedName>
</protein>
<dbReference type="Pfam" id="PF10013">
    <property type="entry name" value="DUF2256"/>
    <property type="match status" value="1"/>
</dbReference>